<keyword evidence="2 9" id="KW-0121">Carboxypeptidase</keyword>
<dbReference type="InterPro" id="IPR027461">
    <property type="entry name" value="Carboxypeptidase_A_C_sf"/>
</dbReference>
<keyword evidence="4 9" id="KW-0378">Hydrolase</keyword>
<keyword evidence="5" id="KW-0720">Serine protease</keyword>
<dbReference type="Gene3D" id="3.50.30.60">
    <property type="entry name" value="LD-carboxypeptidase A C-terminal domain-like"/>
    <property type="match status" value="1"/>
</dbReference>
<keyword evidence="3" id="KW-0645">Protease</keyword>
<dbReference type="Proteomes" id="UP001240236">
    <property type="component" value="Unassembled WGS sequence"/>
</dbReference>
<evidence type="ECO:0000256" key="5">
    <source>
        <dbReference type="ARBA" id="ARBA00022825"/>
    </source>
</evidence>
<dbReference type="InterPro" id="IPR040449">
    <property type="entry name" value="Peptidase_S66_N"/>
</dbReference>
<evidence type="ECO:0000313" key="10">
    <source>
        <dbReference type="Proteomes" id="UP001240236"/>
    </source>
</evidence>
<gene>
    <name evidence="9" type="ORF">J2S42_003545</name>
</gene>
<dbReference type="EMBL" id="JAUSUZ010000001">
    <property type="protein sequence ID" value="MDQ0366876.1"/>
    <property type="molecule type" value="Genomic_DNA"/>
</dbReference>
<feature type="active site" description="Charge relay system" evidence="6">
    <location>
        <position position="288"/>
    </location>
</feature>
<protein>
    <submittedName>
        <fullName evidence="9">Muramoyltetrapeptide carboxypeptidase</fullName>
        <ecNumber evidence="9">3.4.17.13</ecNumber>
    </submittedName>
</protein>
<dbReference type="SUPFAM" id="SSF141986">
    <property type="entry name" value="LD-carboxypeptidase A C-terminal domain-like"/>
    <property type="match status" value="1"/>
</dbReference>
<dbReference type="RefSeq" id="WP_307240520.1">
    <property type="nucleotide sequence ID" value="NZ_JAUSUZ010000001.1"/>
</dbReference>
<dbReference type="InterPro" id="IPR003507">
    <property type="entry name" value="S66_fam"/>
</dbReference>
<dbReference type="InterPro" id="IPR029062">
    <property type="entry name" value="Class_I_gatase-like"/>
</dbReference>
<dbReference type="Gene3D" id="3.40.50.10740">
    <property type="entry name" value="Class I glutamine amidotransferase-like"/>
    <property type="match status" value="1"/>
</dbReference>
<evidence type="ECO:0000313" key="9">
    <source>
        <dbReference type="EMBL" id="MDQ0366876.1"/>
    </source>
</evidence>
<feature type="domain" description="LD-carboxypeptidase N-terminal" evidence="7">
    <location>
        <begin position="20"/>
        <end position="136"/>
    </location>
</feature>
<reference evidence="9 10" key="1">
    <citation type="submission" date="2023-07" db="EMBL/GenBank/DDBJ databases">
        <title>Sequencing the genomes of 1000 actinobacteria strains.</title>
        <authorList>
            <person name="Klenk H.-P."/>
        </authorList>
    </citation>
    <scope>NUCLEOTIDE SEQUENCE [LARGE SCALE GENOMIC DNA]</scope>
    <source>
        <strain evidence="9 10">DSM 44709</strain>
    </source>
</reference>
<dbReference type="GO" id="GO:0008236">
    <property type="term" value="F:serine-type peptidase activity"/>
    <property type="evidence" value="ECO:0007669"/>
    <property type="project" value="UniProtKB-KW"/>
</dbReference>
<feature type="active site" description="Nucleophile" evidence="6">
    <location>
        <position position="116"/>
    </location>
</feature>
<evidence type="ECO:0000256" key="1">
    <source>
        <dbReference type="ARBA" id="ARBA00010233"/>
    </source>
</evidence>
<dbReference type="InterPro" id="IPR040921">
    <property type="entry name" value="Peptidase_S66C"/>
</dbReference>
<evidence type="ECO:0000256" key="2">
    <source>
        <dbReference type="ARBA" id="ARBA00022645"/>
    </source>
</evidence>
<dbReference type="CDD" id="cd07025">
    <property type="entry name" value="Peptidase_S66"/>
    <property type="match status" value="1"/>
</dbReference>
<dbReference type="InterPro" id="IPR027478">
    <property type="entry name" value="LdcA_N"/>
</dbReference>
<dbReference type="EC" id="3.4.17.13" evidence="9"/>
<feature type="domain" description="LD-carboxypeptidase C-terminal" evidence="8">
    <location>
        <begin position="184"/>
        <end position="303"/>
    </location>
</feature>
<feature type="active site" description="Charge relay system" evidence="6">
    <location>
        <position position="214"/>
    </location>
</feature>
<comment type="caution">
    <text evidence="9">The sequence shown here is derived from an EMBL/GenBank/DDBJ whole genome shotgun (WGS) entry which is preliminary data.</text>
</comment>
<evidence type="ECO:0000256" key="6">
    <source>
        <dbReference type="PIRSR" id="PIRSR028757-1"/>
    </source>
</evidence>
<dbReference type="PANTHER" id="PTHR30237:SF2">
    <property type="entry name" value="MUREIN TETRAPEPTIDE CARBOXYPEPTIDASE"/>
    <property type="match status" value="1"/>
</dbReference>
<organism evidence="9 10">
    <name type="scientific">Catenuloplanes indicus</name>
    <dbReference type="NCBI Taxonomy" id="137267"/>
    <lineage>
        <taxon>Bacteria</taxon>
        <taxon>Bacillati</taxon>
        <taxon>Actinomycetota</taxon>
        <taxon>Actinomycetes</taxon>
        <taxon>Micromonosporales</taxon>
        <taxon>Micromonosporaceae</taxon>
        <taxon>Catenuloplanes</taxon>
    </lineage>
</organism>
<evidence type="ECO:0000256" key="4">
    <source>
        <dbReference type="ARBA" id="ARBA00022801"/>
    </source>
</evidence>
<name>A0AAE3VZV8_9ACTN</name>
<dbReference type="Pfam" id="PF02016">
    <property type="entry name" value="Peptidase_S66"/>
    <property type="match status" value="1"/>
</dbReference>
<dbReference type="PANTHER" id="PTHR30237">
    <property type="entry name" value="MURAMOYLTETRAPEPTIDE CARBOXYPEPTIDASE"/>
    <property type="match status" value="1"/>
</dbReference>
<dbReference type="SUPFAM" id="SSF52317">
    <property type="entry name" value="Class I glutamine amidotransferase-like"/>
    <property type="match status" value="1"/>
</dbReference>
<keyword evidence="10" id="KW-1185">Reference proteome</keyword>
<comment type="similarity">
    <text evidence="1">Belongs to the peptidase S66 family.</text>
</comment>
<dbReference type="AlphaFoldDB" id="A0AAE3VZV8"/>
<sequence>METSGAQTVYPPRLRPGDLVKIVSPACPPSRDGIDRGVEVMRSWGLRVEVGVHVFDSWGYMAGTDADRLADLNEAFRDPQVRAIVTSRGGKGTYRIIGGLDFDAIAADPKPVVGFSDVTHLHLALWARCRVTGVHGPFANWSDDWSGPDSAEALRRALMTTDPVVLHRDPHEATAAVQVDGVAEGPLVGGNLDAIRTTVGAGLPSLAGAILFLEHQKGTGLGEVDRALTQMMGSGQLDGLHGVVLGQFLGFEDIADDPTQGGWHITDILRDRLTRLDVPVLGGIPAGHGFHPPTIPLGPPATIDTTAGTLTVASAVK</sequence>
<evidence type="ECO:0000256" key="3">
    <source>
        <dbReference type="ARBA" id="ARBA00022670"/>
    </source>
</evidence>
<dbReference type="GO" id="GO:0106415">
    <property type="term" value="F:muramoyltetrapeptide carboxypeptidase activity"/>
    <property type="evidence" value="ECO:0007669"/>
    <property type="project" value="UniProtKB-EC"/>
</dbReference>
<evidence type="ECO:0000259" key="7">
    <source>
        <dbReference type="Pfam" id="PF02016"/>
    </source>
</evidence>
<dbReference type="GO" id="GO:0006508">
    <property type="term" value="P:proteolysis"/>
    <property type="evidence" value="ECO:0007669"/>
    <property type="project" value="UniProtKB-KW"/>
</dbReference>
<dbReference type="Pfam" id="PF17676">
    <property type="entry name" value="Peptidase_S66C"/>
    <property type="match status" value="1"/>
</dbReference>
<proteinExistence type="inferred from homology"/>
<dbReference type="PIRSF" id="PIRSF028757">
    <property type="entry name" value="LD-carboxypeptidase"/>
    <property type="match status" value="1"/>
</dbReference>
<evidence type="ECO:0000259" key="8">
    <source>
        <dbReference type="Pfam" id="PF17676"/>
    </source>
</evidence>
<accession>A0AAE3VZV8</accession>